<proteinExistence type="predicted"/>
<protein>
    <recommendedName>
        <fullName evidence="10">SWIM-type domain-containing protein</fullName>
    </recommendedName>
</protein>
<dbReference type="Pfam" id="PF04434">
    <property type="entry name" value="SWIM"/>
    <property type="match status" value="1"/>
</dbReference>
<feature type="domain" description="CCHC-type" evidence="6">
    <location>
        <begin position="567"/>
        <end position="581"/>
    </location>
</feature>
<keyword evidence="3" id="KW-0862">Zinc</keyword>
<keyword evidence="2 4" id="KW-0863">Zinc-finger</keyword>
<comment type="caution">
    <text evidence="8">The sequence shown here is derived from an EMBL/GenBank/DDBJ whole genome shotgun (WGS) entry which is preliminary data.</text>
</comment>
<reference evidence="8 9" key="1">
    <citation type="submission" date="2024-05" db="EMBL/GenBank/DDBJ databases">
        <title>Haplotype-resolved chromosome-level genome assembly of Huyou (Citrus changshanensis).</title>
        <authorList>
            <person name="Miao C."/>
            <person name="Chen W."/>
            <person name="Wu Y."/>
            <person name="Wang L."/>
            <person name="Zhao S."/>
            <person name="Grierson D."/>
            <person name="Xu C."/>
            <person name="Chen K."/>
        </authorList>
    </citation>
    <scope>NUCLEOTIDE SEQUENCE [LARGE SCALE GENOMIC DNA]</scope>
    <source>
        <strain evidence="8">01-14</strain>
        <tissue evidence="8">Leaf</tissue>
    </source>
</reference>
<accession>A0AAP0R168</accession>
<keyword evidence="1" id="KW-0479">Metal-binding</keyword>
<evidence type="ECO:0000259" key="6">
    <source>
        <dbReference type="PROSITE" id="PS50158"/>
    </source>
</evidence>
<evidence type="ECO:0000256" key="2">
    <source>
        <dbReference type="ARBA" id="ARBA00022771"/>
    </source>
</evidence>
<feature type="domain" description="SWIM-type" evidence="7">
    <location>
        <begin position="460"/>
        <end position="492"/>
    </location>
</feature>
<evidence type="ECO:0000313" key="9">
    <source>
        <dbReference type="Proteomes" id="UP001428341"/>
    </source>
</evidence>
<dbReference type="PANTHER" id="PTHR31973:SF187">
    <property type="entry name" value="MUTATOR TRANSPOSASE MUDRA PROTEIN"/>
    <property type="match status" value="1"/>
</dbReference>
<dbReference type="InterPro" id="IPR004332">
    <property type="entry name" value="Transposase_MuDR"/>
</dbReference>
<evidence type="ECO:0000259" key="7">
    <source>
        <dbReference type="PROSITE" id="PS50966"/>
    </source>
</evidence>
<dbReference type="AlphaFoldDB" id="A0AAP0R168"/>
<dbReference type="PANTHER" id="PTHR31973">
    <property type="entry name" value="POLYPROTEIN, PUTATIVE-RELATED"/>
    <property type="match status" value="1"/>
</dbReference>
<feature type="region of interest" description="Disordered" evidence="5">
    <location>
        <begin position="158"/>
        <end position="182"/>
    </location>
</feature>
<gene>
    <name evidence="8" type="ORF">WN944_023352</name>
</gene>
<dbReference type="SMART" id="SM00575">
    <property type="entry name" value="ZnF_PMZ"/>
    <property type="match status" value="1"/>
</dbReference>
<dbReference type="PROSITE" id="PS50966">
    <property type="entry name" value="ZF_SWIM"/>
    <property type="match status" value="1"/>
</dbReference>
<evidence type="ECO:0000313" key="8">
    <source>
        <dbReference type="EMBL" id="KAK9230385.1"/>
    </source>
</evidence>
<dbReference type="EMBL" id="JBCGBO010000001">
    <property type="protein sequence ID" value="KAK9230385.1"/>
    <property type="molecule type" value="Genomic_DNA"/>
</dbReference>
<name>A0AAP0R168_9ROSI</name>
<sequence>MDDDRSTTFSVSFMGQNHFMGMVDRDKVSTIVLVNKVMKLVYKRKMTWDERFKLTVTQPWDNLLVKIIDDDELFNLWSRYSHEGLYHIDFNLEIISSPVGSVKKSLFSQTSENTTTINLNIPITSPNPSPNDNHTLPKLSSNLPSNAVMMKLVPHNSSQSRTKQNLIPGNDTNIQTGVSDDEASNSSLYEDFLDTYFRSPSCYEKSGLCSGNRTKQPTVDLAANDENEQLYHTPSDQQRQPFLNSQCLSSLLHQILPPYVPTTHDEDGDRVMDQMDSEMRADMYIPRDDQAVEFFVGQYFKNFTELTIALRKFAVKERFKTSKQHFERIRISVGCEGVGCPWYLHASRTRFGDIFMVRSYYNVHTCQRLWKNPECTAQFIASQFQDTILANPETNVSFIQSELDRMYGCRVDKQKVYRAKKIALQSCGADYESSYKLIRGCAIMPASEWMYEVDDHGRTYIVDLEHHSCDCGFWDVSGYPCIHVMPCIIYSQKSQEDFVSQCFKKEAYLKSYSGMIQPILDKASWPEVHGDEILPLLLKRPPGRPKLNRRREPDEVPPEKKRYKMCCKCCGQFGHNKRACPVNPANVNKKTRHYKNNVKAYSESTARASEADFDILSCHYFTYARPQKRSIQQDHNKLKAKRPTNQSHCQGVNVPQQAMYCQQQLFDLSVHSQKHIGSSSGTVRMLESSETWLGVQGKRIMQDCTAFYSGSLVVNDKAKTKALDKGKAPAFPPSAVSYLHPSVDTNRPVINAKY</sequence>
<dbReference type="Proteomes" id="UP001428341">
    <property type="component" value="Unassembled WGS sequence"/>
</dbReference>
<evidence type="ECO:0008006" key="10">
    <source>
        <dbReference type="Google" id="ProtNLM"/>
    </source>
</evidence>
<evidence type="ECO:0000256" key="4">
    <source>
        <dbReference type="PROSITE-ProRule" id="PRU00047"/>
    </source>
</evidence>
<dbReference type="InterPro" id="IPR006564">
    <property type="entry name" value="Znf_PMZ"/>
</dbReference>
<dbReference type="GO" id="GO:0008270">
    <property type="term" value="F:zinc ion binding"/>
    <property type="evidence" value="ECO:0007669"/>
    <property type="project" value="UniProtKB-KW"/>
</dbReference>
<dbReference type="InterPro" id="IPR001878">
    <property type="entry name" value="Znf_CCHC"/>
</dbReference>
<dbReference type="Pfam" id="PF03108">
    <property type="entry name" value="DBD_Tnp_Mut"/>
    <property type="match status" value="1"/>
</dbReference>
<evidence type="ECO:0000256" key="5">
    <source>
        <dbReference type="SAM" id="MobiDB-lite"/>
    </source>
</evidence>
<dbReference type="PROSITE" id="PS50158">
    <property type="entry name" value="ZF_CCHC"/>
    <property type="match status" value="1"/>
</dbReference>
<dbReference type="InterPro" id="IPR007527">
    <property type="entry name" value="Znf_SWIM"/>
</dbReference>
<organism evidence="8 9">
    <name type="scientific">Citrus x changshan-huyou</name>
    <dbReference type="NCBI Taxonomy" id="2935761"/>
    <lineage>
        <taxon>Eukaryota</taxon>
        <taxon>Viridiplantae</taxon>
        <taxon>Streptophyta</taxon>
        <taxon>Embryophyta</taxon>
        <taxon>Tracheophyta</taxon>
        <taxon>Spermatophyta</taxon>
        <taxon>Magnoliopsida</taxon>
        <taxon>eudicotyledons</taxon>
        <taxon>Gunneridae</taxon>
        <taxon>Pentapetalae</taxon>
        <taxon>rosids</taxon>
        <taxon>malvids</taxon>
        <taxon>Sapindales</taxon>
        <taxon>Rutaceae</taxon>
        <taxon>Aurantioideae</taxon>
        <taxon>Citrus</taxon>
    </lineage>
</organism>
<dbReference type="GO" id="GO:0003676">
    <property type="term" value="F:nucleic acid binding"/>
    <property type="evidence" value="ECO:0007669"/>
    <property type="project" value="InterPro"/>
</dbReference>
<evidence type="ECO:0000256" key="3">
    <source>
        <dbReference type="ARBA" id="ARBA00022833"/>
    </source>
</evidence>
<keyword evidence="9" id="KW-1185">Reference proteome</keyword>
<evidence type="ECO:0000256" key="1">
    <source>
        <dbReference type="ARBA" id="ARBA00022723"/>
    </source>
</evidence>